<dbReference type="PANTHER" id="PTHR35190:SF2">
    <property type="entry name" value="PROTEIN DCD1B"/>
    <property type="match status" value="1"/>
</dbReference>
<name>K1QE85_MAGGI</name>
<dbReference type="EMBL" id="JH816696">
    <property type="protein sequence ID" value="EKC35222.1"/>
    <property type="molecule type" value="Genomic_DNA"/>
</dbReference>
<accession>K1QE85</accession>
<dbReference type="InterPro" id="IPR011990">
    <property type="entry name" value="TPR-like_helical_dom_sf"/>
</dbReference>
<dbReference type="GO" id="GO:0004656">
    <property type="term" value="F:procollagen-proline 4-dioxygenase activity"/>
    <property type="evidence" value="ECO:0007669"/>
    <property type="project" value="InterPro"/>
</dbReference>
<organism evidence="2">
    <name type="scientific">Magallana gigas</name>
    <name type="common">Pacific oyster</name>
    <name type="synonym">Crassostrea gigas</name>
    <dbReference type="NCBI Taxonomy" id="29159"/>
    <lineage>
        <taxon>Eukaryota</taxon>
        <taxon>Metazoa</taxon>
        <taxon>Spiralia</taxon>
        <taxon>Lophotrochozoa</taxon>
        <taxon>Mollusca</taxon>
        <taxon>Bivalvia</taxon>
        <taxon>Autobranchia</taxon>
        <taxon>Pteriomorphia</taxon>
        <taxon>Ostreida</taxon>
        <taxon>Ostreoidea</taxon>
        <taxon>Ostreidae</taxon>
        <taxon>Magallana</taxon>
    </lineage>
</organism>
<dbReference type="PANTHER" id="PTHR35190">
    <property type="entry name" value="PROTEIN DCD1B"/>
    <property type="match status" value="1"/>
</dbReference>
<feature type="domain" description="Prolyl 4-hydroxylase N-terminal" evidence="1">
    <location>
        <begin position="433"/>
        <end position="573"/>
    </location>
</feature>
<evidence type="ECO:0000313" key="2">
    <source>
        <dbReference type="EMBL" id="EKC35222.1"/>
    </source>
</evidence>
<dbReference type="Pfam" id="PF08336">
    <property type="entry name" value="P4Ha_N"/>
    <property type="match status" value="1"/>
</dbReference>
<dbReference type="InterPro" id="IPR013547">
    <property type="entry name" value="P4H_N"/>
</dbReference>
<evidence type="ECO:0000259" key="1">
    <source>
        <dbReference type="Pfam" id="PF08336"/>
    </source>
</evidence>
<dbReference type="InterPro" id="IPR047803">
    <property type="entry name" value="DCD1A/B-like"/>
</dbReference>
<dbReference type="Gene3D" id="1.25.40.10">
    <property type="entry name" value="Tetratricopeptide repeat domain"/>
    <property type="match status" value="1"/>
</dbReference>
<protein>
    <submittedName>
        <fullName evidence="2">Protein dcd1A</fullName>
    </submittedName>
</protein>
<dbReference type="AlphaFoldDB" id="K1QE85"/>
<dbReference type="InParanoid" id="K1QE85"/>
<dbReference type="GO" id="GO:0005783">
    <property type="term" value="C:endoplasmic reticulum"/>
    <property type="evidence" value="ECO:0007669"/>
    <property type="project" value="InterPro"/>
</dbReference>
<reference evidence="2" key="1">
    <citation type="journal article" date="2012" name="Nature">
        <title>The oyster genome reveals stress adaptation and complexity of shell formation.</title>
        <authorList>
            <person name="Zhang G."/>
            <person name="Fang X."/>
            <person name="Guo X."/>
            <person name="Li L."/>
            <person name="Luo R."/>
            <person name="Xu F."/>
            <person name="Yang P."/>
            <person name="Zhang L."/>
            <person name="Wang X."/>
            <person name="Qi H."/>
            <person name="Xiong Z."/>
            <person name="Que H."/>
            <person name="Xie Y."/>
            <person name="Holland P.W."/>
            <person name="Paps J."/>
            <person name="Zhu Y."/>
            <person name="Wu F."/>
            <person name="Chen Y."/>
            <person name="Wang J."/>
            <person name="Peng C."/>
            <person name="Meng J."/>
            <person name="Yang L."/>
            <person name="Liu J."/>
            <person name="Wen B."/>
            <person name="Zhang N."/>
            <person name="Huang Z."/>
            <person name="Zhu Q."/>
            <person name="Feng Y."/>
            <person name="Mount A."/>
            <person name="Hedgecock D."/>
            <person name="Xu Z."/>
            <person name="Liu Y."/>
            <person name="Domazet-Loso T."/>
            <person name="Du Y."/>
            <person name="Sun X."/>
            <person name="Zhang S."/>
            <person name="Liu B."/>
            <person name="Cheng P."/>
            <person name="Jiang X."/>
            <person name="Li J."/>
            <person name="Fan D."/>
            <person name="Wang W."/>
            <person name="Fu W."/>
            <person name="Wang T."/>
            <person name="Wang B."/>
            <person name="Zhang J."/>
            <person name="Peng Z."/>
            <person name="Li Y."/>
            <person name="Li N."/>
            <person name="Wang J."/>
            <person name="Chen M."/>
            <person name="He Y."/>
            <person name="Tan F."/>
            <person name="Song X."/>
            <person name="Zheng Q."/>
            <person name="Huang R."/>
            <person name="Yang H."/>
            <person name="Du X."/>
            <person name="Chen L."/>
            <person name="Yang M."/>
            <person name="Gaffney P.M."/>
            <person name="Wang S."/>
            <person name="Luo L."/>
            <person name="She Z."/>
            <person name="Ming Y."/>
            <person name="Huang W."/>
            <person name="Zhang S."/>
            <person name="Huang B."/>
            <person name="Zhang Y."/>
            <person name="Qu T."/>
            <person name="Ni P."/>
            <person name="Miao G."/>
            <person name="Wang J."/>
            <person name="Wang Q."/>
            <person name="Steinberg C.E."/>
            <person name="Wang H."/>
            <person name="Li N."/>
            <person name="Qian L."/>
            <person name="Zhang G."/>
            <person name="Li Y."/>
            <person name="Yang H."/>
            <person name="Liu X."/>
            <person name="Wang J."/>
            <person name="Yin Y."/>
            <person name="Wang J."/>
        </authorList>
    </citation>
    <scope>NUCLEOTIDE SEQUENCE [LARGE SCALE GENOMIC DNA]</scope>
    <source>
        <strain evidence="2">05x7-T-G4-1.051#20</strain>
    </source>
</reference>
<proteinExistence type="predicted"/>
<dbReference type="HOGENOM" id="CLU_377780_0_0_1"/>
<dbReference type="Gene3D" id="3.60.60.10">
    <property type="entry name" value="Penicillin V Acylase, Chain A"/>
    <property type="match status" value="1"/>
</dbReference>
<gene>
    <name evidence="2" type="ORF">CGI_10019821</name>
</gene>
<sequence>MAPLWILTVLLVLPQTSLAAYCHGSPSKNAKQNLNPIYTDAPRFVRSVVNGKLYTVGTGEDAFDIVHVWGKPYDWGKAQGQLLGEKAVKMMDAVWEYLEDQVIEAINGTVHIFKPWFLKDIADFGLERALDLELSITKKYSGSYFYEEAQGISDGSGLDVQKLLRIHMIGELTKGSCSMFGAWGSSVPDKGSLLQLRALDWSVDGPFKDYPQVTVYHPSDPKDGHPFANFGWTAWFGSITGMSSQKMAISEIGVSFPDSTFGTESRFGTPFTFLLRDVLQFDKTLDDAINRIANARRTCDLILGVGDAKLGQFRGIEYSASVADFFDDINMRPAEDWHPKIPNVVYWGMDWNCPAFNEVLGKQLTKHHGNITVENTIRDVVSIVQTGNLQVAVYDLTKNVAYLSNAKASYESGPQYAYESILLTLAEYGSFTSVCQMNLLRDEERRLIKGLHRYIGATEKLGELVPEDVVSLLEKAEVEQQVLEDEFAENPLSSFHTLYRIYHDWKEVFRHVWCDDCDKTPASQDFNITFGIAERKLGGWITQEDLQVAAINIVKLYEMYDLDVRDVFDGYIQDHVVTPLPAEELYFIAATADKQDRMRSAVVWFEELYRRVSENMYPDSTLKLITVARVLAGLDMRQLKRDVEYYTLRLNGLPLDERTKDLDLYKKTKPSKFTQLCRQSLKVMDWIFGFYDVEQSVVKKLRNRMRKILQIPQQEEIDIKRGNQRVATWNYVVS</sequence>